<dbReference type="AlphaFoldDB" id="A0A0G2GVQ4"/>
<dbReference type="EMBL" id="LCWF01000093">
    <property type="protein sequence ID" value="KKY20800.1"/>
    <property type="molecule type" value="Genomic_DNA"/>
</dbReference>
<evidence type="ECO:0000256" key="11">
    <source>
        <dbReference type="ARBA" id="ARBA00023277"/>
    </source>
</evidence>
<evidence type="ECO:0000256" key="1">
    <source>
        <dbReference type="ARBA" id="ARBA00000548"/>
    </source>
</evidence>
<gene>
    <name evidence="14" type="ORF">UCRPC4_g04072</name>
</gene>
<evidence type="ECO:0000256" key="9">
    <source>
        <dbReference type="ARBA" id="ARBA00023157"/>
    </source>
</evidence>
<evidence type="ECO:0000256" key="6">
    <source>
        <dbReference type="ARBA" id="ARBA00022729"/>
    </source>
</evidence>
<reference evidence="14 15" key="1">
    <citation type="submission" date="2015-05" db="EMBL/GenBank/DDBJ databases">
        <title>Distinctive expansion of gene families associated with plant cell wall degradation and secondary metabolism in the genomes of grapevine trunk pathogens.</title>
        <authorList>
            <person name="Lawrence D.P."/>
            <person name="Travadon R."/>
            <person name="Rolshausen P.E."/>
            <person name="Baumgartner K."/>
        </authorList>
    </citation>
    <scope>NUCLEOTIDE SEQUENCE [LARGE SCALE GENOMIC DNA]</scope>
    <source>
        <strain evidence="14">UCRPC4</strain>
    </source>
</reference>
<dbReference type="InterPro" id="IPR013780">
    <property type="entry name" value="Glyco_hydro_b"/>
</dbReference>
<dbReference type="Proteomes" id="UP000053317">
    <property type="component" value="Unassembled WGS sequence"/>
</dbReference>
<dbReference type="OrthoDB" id="204980at2759"/>
<evidence type="ECO:0000313" key="15">
    <source>
        <dbReference type="Proteomes" id="UP000053317"/>
    </source>
</evidence>
<evidence type="ECO:0000256" key="2">
    <source>
        <dbReference type="ARBA" id="ARBA00001913"/>
    </source>
</evidence>
<accession>A0A0G2GVQ4</accession>
<keyword evidence="7" id="KW-0378">Hydrolase</keyword>
<proteinExistence type="inferred from homology"/>
<comment type="catalytic activity">
    <reaction evidence="1">
        <text>Endohydrolysis of (1-&gt;4)-alpha-D-glucosidic linkages in polysaccharides containing three or more (1-&gt;4)-alpha-linked D-glucose units.</text>
        <dbReference type="EC" id="3.2.1.1"/>
    </reaction>
</comment>
<dbReference type="Gene3D" id="2.60.40.1180">
    <property type="entry name" value="Golgi alpha-mannosidase II"/>
    <property type="match status" value="1"/>
</dbReference>
<dbReference type="InterPro" id="IPR006047">
    <property type="entry name" value="GH13_cat_dom"/>
</dbReference>
<dbReference type="GO" id="GO:0016052">
    <property type="term" value="P:carbohydrate catabolic process"/>
    <property type="evidence" value="ECO:0007669"/>
    <property type="project" value="InterPro"/>
</dbReference>
<evidence type="ECO:0000256" key="4">
    <source>
        <dbReference type="ARBA" id="ARBA00012595"/>
    </source>
</evidence>
<dbReference type="InterPro" id="IPR015340">
    <property type="entry name" value="A_amylase_C_dom"/>
</dbReference>
<keyword evidence="11" id="KW-0119">Carbohydrate metabolism</keyword>
<keyword evidence="8" id="KW-0106">Calcium</keyword>
<evidence type="ECO:0000313" key="14">
    <source>
        <dbReference type="EMBL" id="KKY20800.1"/>
    </source>
</evidence>
<dbReference type="PANTHER" id="PTHR10357">
    <property type="entry name" value="ALPHA-AMYLASE FAMILY MEMBER"/>
    <property type="match status" value="1"/>
</dbReference>
<dbReference type="EC" id="3.2.1.1" evidence="4"/>
<protein>
    <recommendedName>
        <fullName evidence="4">alpha-amylase</fullName>
        <ecNumber evidence="4">3.2.1.1</ecNumber>
    </recommendedName>
</protein>
<comment type="caution">
    <text evidence="14">The sequence shown here is derived from an EMBL/GenBank/DDBJ whole genome shotgun (WGS) entry which is preliminary data.</text>
</comment>
<organism evidence="14 15">
    <name type="scientific">Phaeomoniella chlamydospora</name>
    <name type="common">Phaeoacremonium chlamydosporum</name>
    <dbReference type="NCBI Taxonomy" id="158046"/>
    <lineage>
        <taxon>Eukaryota</taxon>
        <taxon>Fungi</taxon>
        <taxon>Dikarya</taxon>
        <taxon>Ascomycota</taxon>
        <taxon>Pezizomycotina</taxon>
        <taxon>Eurotiomycetes</taxon>
        <taxon>Chaetothyriomycetidae</taxon>
        <taxon>Phaeomoniellales</taxon>
        <taxon>Phaeomoniellaceae</taxon>
        <taxon>Phaeomoniella</taxon>
    </lineage>
</organism>
<dbReference type="GO" id="GO:0004556">
    <property type="term" value="F:alpha-amylase activity"/>
    <property type="evidence" value="ECO:0007669"/>
    <property type="project" value="UniProtKB-EC"/>
</dbReference>
<evidence type="ECO:0000256" key="5">
    <source>
        <dbReference type="ARBA" id="ARBA00022723"/>
    </source>
</evidence>
<keyword evidence="15" id="KW-1185">Reference proteome</keyword>
<comment type="cofactor">
    <cofactor evidence="2">
        <name>Ca(2+)</name>
        <dbReference type="ChEBI" id="CHEBI:29108"/>
    </cofactor>
</comment>
<feature type="domain" description="Glycosyl hydrolase family 13 catalytic" evidence="13">
    <location>
        <begin position="1"/>
        <end position="217"/>
    </location>
</feature>
<evidence type="ECO:0000259" key="13">
    <source>
        <dbReference type="SMART" id="SM00642"/>
    </source>
</evidence>
<keyword evidence="5" id="KW-0479">Metal-binding</keyword>
<comment type="similarity">
    <text evidence="3">Belongs to the glycosyl hydrolase 13 family.</text>
</comment>
<dbReference type="SMART" id="SM00642">
    <property type="entry name" value="Aamy"/>
    <property type="match status" value="1"/>
</dbReference>
<evidence type="ECO:0000256" key="7">
    <source>
        <dbReference type="ARBA" id="ARBA00022801"/>
    </source>
</evidence>
<evidence type="ECO:0000256" key="10">
    <source>
        <dbReference type="ARBA" id="ARBA00023180"/>
    </source>
</evidence>
<name>A0A0G2GVQ4_PHACM</name>
<dbReference type="PANTHER" id="PTHR10357:SF215">
    <property type="entry name" value="ALPHA-AMYLASE 1"/>
    <property type="match status" value="1"/>
</dbReference>
<dbReference type="Pfam" id="PF09260">
    <property type="entry name" value="A_amylase_dom_C"/>
    <property type="match status" value="1"/>
</dbReference>
<dbReference type="SUPFAM" id="SSF51011">
    <property type="entry name" value="Glycosyl hydrolase domain"/>
    <property type="match status" value="1"/>
</dbReference>
<keyword evidence="12" id="KW-0326">Glycosidase</keyword>
<evidence type="ECO:0000256" key="3">
    <source>
        <dbReference type="ARBA" id="ARBA00008061"/>
    </source>
</evidence>
<keyword evidence="10" id="KW-0325">Glycoprotein</keyword>
<evidence type="ECO:0000256" key="8">
    <source>
        <dbReference type="ARBA" id="ARBA00022837"/>
    </source>
</evidence>
<keyword evidence="9" id="KW-1015">Disulfide bond</keyword>
<evidence type="ECO:0000256" key="12">
    <source>
        <dbReference type="ARBA" id="ARBA00023295"/>
    </source>
</evidence>
<reference evidence="14 15" key="2">
    <citation type="submission" date="2015-05" db="EMBL/GenBank/DDBJ databases">
        <authorList>
            <person name="Morales-Cruz A."/>
            <person name="Amrine K.C."/>
            <person name="Cantu D."/>
        </authorList>
    </citation>
    <scope>NUCLEOTIDE SEQUENCE [LARGE SCALE GENOMIC DNA]</scope>
    <source>
        <strain evidence="14">UCRPC4</strain>
    </source>
</reference>
<dbReference type="Pfam" id="PF00128">
    <property type="entry name" value="Alpha-amylase"/>
    <property type="match status" value="2"/>
</dbReference>
<dbReference type="SUPFAM" id="SSF51445">
    <property type="entry name" value="(Trans)glycosidases"/>
    <property type="match status" value="1"/>
</dbReference>
<dbReference type="GO" id="GO:0005509">
    <property type="term" value="F:calcium ion binding"/>
    <property type="evidence" value="ECO:0007669"/>
    <property type="project" value="InterPro"/>
</dbReference>
<sequence>MGFTAIWISPITMQIGDSNTYHGYDQSNLYKVNSHFGTASDLQTLSIDGFRIDSVQNVEPDFFPDFSSAAGVYCVGEVLNSQSSYVCPYQDYLDGIINYPLYFSLISAFESTSGSMTDLASVYTTLKSSCADTTLMAPFLENHDRPRFPYYTSDTSLIRNAILTTLMSDGPPIIYEGQEYGLSSSGDPYNREAIWLQSGAYSTTGTYHGFIALVNLIRNQLIMATSSDSSWSVYKSEIIYSDSHTIALRKGSAGTQSVTLITNQGSDGSAYDVTLTTSETGWDVDEDIVEAISCDTGTTNSGGGFVVSVESEPQIWLGSSLLSGTGLCGL</sequence>
<keyword evidence="6" id="KW-0732">Signal</keyword>
<dbReference type="InterPro" id="IPR017853">
    <property type="entry name" value="GH"/>
</dbReference>
<dbReference type="Gene3D" id="3.20.20.80">
    <property type="entry name" value="Glycosidases"/>
    <property type="match status" value="2"/>
</dbReference>